<comment type="caution">
    <text evidence="1">The sequence shown here is derived from an EMBL/GenBank/DDBJ whole genome shotgun (WGS) entry which is preliminary data.</text>
</comment>
<sequence>MQTTHPSYFWVGSDEPFVDMKQMDQIGRVTLGRFGGCSRGGQYKNEDGAAILIGDDWEMIVVLDAHKTADSAALVLQQLAQHESRIRTDLDAPLTDAFQRIETTVLDFFQDPDFLAACATLQGETACLIAVRKGRFIWWFSVGDVVLYLFHPELMKMGQAALNQRQFYEWIGRANTFALPVPSYTRGVRELRQGENQLFVTTDGLLECPGTPYANAMQIEETLRSGGVKELLSTIEAQGVRDSTTVVTWTVTIDERVTQPSDT</sequence>
<organism evidence="1 2">
    <name type="scientific">Exiguobacterium indicum</name>
    <dbReference type="NCBI Taxonomy" id="296995"/>
    <lineage>
        <taxon>Bacteria</taxon>
        <taxon>Bacillati</taxon>
        <taxon>Bacillota</taxon>
        <taxon>Bacilli</taxon>
        <taxon>Bacillales</taxon>
        <taxon>Bacillales Family XII. Incertae Sedis</taxon>
        <taxon>Exiguobacterium</taxon>
    </lineage>
</organism>
<dbReference type="RefSeq" id="WP_058265942.1">
    <property type="nucleotide sequence ID" value="NZ_FMYN01000006.1"/>
</dbReference>
<dbReference type="SUPFAM" id="SSF81606">
    <property type="entry name" value="PP2C-like"/>
    <property type="match status" value="1"/>
</dbReference>
<name>A0A0V8GCT1_9BACL</name>
<proteinExistence type="predicted"/>
<dbReference type="Gene3D" id="3.60.40.10">
    <property type="entry name" value="PPM-type phosphatase domain"/>
    <property type="match status" value="1"/>
</dbReference>
<reference evidence="1 2" key="1">
    <citation type="journal article" date="2015" name="Int. J. Syst. Evol. Microbiol.">
        <title>Exiguobacterium enclense sp. nov., isolated from sediment.</title>
        <authorList>
            <person name="Dastager S.G."/>
            <person name="Mawlankar R."/>
            <person name="Sonalkar V.V."/>
            <person name="Thorat M.N."/>
            <person name="Mual P."/>
            <person name="Verma A."/>
            <person name="Krishnamurthi S."/>
            <person name="Tang S.K."/>
            <person name="Li W.J."/>
        </authorList>
    </citation>
    <scope>NUCLEOTIDE SEQUENCE [LARGE SCALE GENOMIC DNA]</scope>
    <source>
        <strain evidence="1 2">NIO-1109</strain>
    </source>
</reference>
<evidence type="ECO:0000313" key="2">
    <source>
        <dbReference type="Proteomes" id="UP000053797"/>
    </source>
</evidence>
<dbReference type="Proteomes" id="UP000053797">
    <property type="component" value="Unassembled WGS sequence"/>
</dbReference>
<dbReference type="EMBL" id="LNQL01000006">
    <property type="protein sequence ID" value="KSU47951.1"/>
    <property type="molecule type" value="Genomic_DNA"/>
</dbReference>
<gene>
    <name evidence="1" type="ORF">AS033_14955</name>
</gene>
<dbReference type="AlphaFoldDB" id="A0A0V8GCT1"/>
<dbReference type="OrthoDB" id="7944398at2"/>
<protein>
    <submittedName>
        <fullName evidence="1">Protein phosphatase</fullName>
    </submittedName>
</protein>
<accession>A0A0V8GCT1</accession>
<evidence type="ECO:0000313" key="1">
    <source>
        <dbReference type="EMBL" id="KSU47951.1"/>
    </source>
</evidence>
<dbReference type="InterPro" id="IPR036457">
    <property type="entry name" value="PPM-type-like_dom_sf"/>
</dbReference>